<name>A0A225DTU2_9BACT</name>
<dbReference type="Gene3D" id="1.10.443.10">
    <property type="entry name" value="Intergrase catalytic core"/>
    <property type="match status" value="1"/>
</dbReference>
<evidence type="ECO:0000313" key="7">
    <source>
        <dbReference type="Proteomes" id="UP000214646"/>
    </source>
</evidence>
<evidence type="ECO:0000256" key="3">
    <source>
        <dbReference type="ARBA" id="ARBA00023172"/>
    </source>
</evidence>
<dbReference type="PANTHER" id="PTHR30349:SF41">
    <property type="entry name" value="INTEGRASE_RECOMBINASE PROTEIN MJ0367-RELATED"/>
    <property type="match status" value="1"/>
</dbReference>
<dbReference type="SUPFAM" id="SSF56349">
    <property type="entry name" value="DNA breaking-rejoining enzymes"/>
    <property type="match status" value="1"/>
</dbReference>
<dbReference type="InterPro" id="IPR002104">
    <property type="entry name" value="Integrase_catalytic"/>
</dbReference>
<dbReference type="Proteomes" id="UP000214646">
    <property type="component" value="Unassembled WGS sequence"/>
</dbReference>
<dbReference type="GO" id="GO:0015074">
    <property type="term" value="P:DNA integration"/>
    <property type="evidence" value="ECO:0007669"/>
    <property type="project" value="InterPro"/>
</dbReference>
<keyword evidence="2" id="KW-0238">DNA-binding</keyword>
<dbReference type="OrthoDB" id="292546at2"/>
<dbReference type="InterPro" id="IPR013762">
    <property type="entry name" value="Integrase-like_cat_sf"/>
</dbReference>
<feature type="domain" description="Tyr recombinase" evidence="5">
    <location>
        <begin position="290"/>
        <end position="481"/>
    </location>
</feature>
<dbReference type="PROSITE" id="PS51898">
    <property type="entry name" value="TYR_RECOMBINASE"/>
    <property type="match status" value="1"/>
</dbReference>
<dbReference type="AlphaFoldDB" id="A0A225DTU2"/>
<comment type="similarity">
    <text evidence="1">Belongs to the 'phage' integrase family.</text>
</comment>
<dbReference type="GO" id="GO:0006310">
    <property type="term" value="P:DNA recombination"/>
    <property type="evidence" value="ECO:0007669"/>
    <property type="project" value="UniProtKB-KW"/>
</dbReference>
<sequence length="704" mass="76746">MASLIRPSRPYPLPAGAEVVTRTLTKPKKLKSGAVVREWRFVRVKDGKKTLDCPVSADGTKYLKPSKKWYAKYRDADGVVRKVPLSANKDAAQQMLAEIVRKQERKKAGLHDPFEQHTWTPLAQHLNAWEATLKADGAGEKHARETARCARQVFAGTGAVFVADVSASRVQQFLADLRNPRTDLPAIDPSQELFTKAQAAEALGVKPSGIPSLVKRHRLTAAGNGKARRYPRVTVDALRARRATGMSVKTTNLYLDAAKAFMTWLVLDRRASQNPLSHLSGGNVKLDRRHDRRPLSADELRRLLRAAETNPAAFRGLAGPDRVILYAVAGATGFRAEELARLFPAAFDLNHSPPTVSLGAKDTKNGKSVVQPLPGELTEILTEYLAGRPTDQPVWPGTWYQRAADMIRLDEDVAGIPYAVPGPDGPLYADFHCLRHTFIALLDRSGATLKEAMQLARHSDPKLTMAVYGRARLTDLGAAVGRLPSVLNDSSAGAEVASRPRSDVPRDVPAGDSRGYEMGAGERGRRDCGENSFGPNLHALQGVEADCGADQLDDKNSPGRIRTYASPPCGHIGLKLLSRRNSENHSVYVADQAGVAILSRWACMGNVAHLVPTRKRVVDLRAARIVGPDEVPESPDMVRRTLRERQRFADETAAPLADRTPEPLDVGGQPGVLASGRVPVFGNHRPVRGQEVGRHHRPIAVVGR</sequence>
<dbReference type="InterPro" id="IPR050090">
    <property type="entry name" value="Tyrosine_recombinase_XerCD"/>
</dbReference>
<protein>
    <recommendedName>
        <fullName evidence="5">Tyr recombinase domain-containing protein</fullName>
    </recommendedName>
</protein>
<evidence type="ECO:0000256" key="2">
    <source>
        <dbReference type="ARBA" id="ARBA00023125"/>
    </source>
</evidence>
<gene>
    <name evidence="6" type="ORF">FRUB_04908</name>
</gene>
<accession>A0A225DTU2</accession>
<reference evidence="7" key="1">
    <citation type="submission" date="2017-06" db="EMBL/GenBank/DDBJ databases">
        <title>Genome analysis of Fimbriiglobus ruber SP5, the first member of the order Planctomycetales with confirmed chitinolytic capability.</title>
        <authorList>
            <person name="Ravin N.V."/>
            <person name="Rakitin A.L."/>
            <person name="Ivanova A.A."/>
            <person name="Beletsky A.V."/>
            <person name="Kulichevskaya I.S."/>
            <person name="Mardanov A.V."/>
            <person name="Dedysh S.N."/>
        </authorList>
    </citation>
    <scope>NUCLEOTIDE SEQUENCE [LARGE SCALE GENOMIC DNA]</scope>
    <source>
        <strain evidence="7">SP5</strain>
    </source>
</reference>
<dbReference type="InterPro" id="IPR011010">
    <property type="entry name" value="DNA_brk_join_enz"/>
</dbReference>
<dbReference type="PANTHER" id="PTHR30349">
    <property type="entry name" value="PHAGE INTEGRASE-RELATED"/>
    <property type="match status" value="1"/>
</dbReference>
<dbReference type="GO" id="GO:0003677">
    <property type="term" value="F:DNA binding"/>
    <property type="evidence" value="ECO:0007669"/>
    <property type="project" value="UniProtKB-KW"/>
</dbReference>
<dbReference type="Pfam" id="PF00589">
    <property type="entry name" value="Phage_integrase"/>
    <property type="match status" value="1"/>
</dbReference>
<evidence type="ECO:0000256" key="4">
    <source>
        <dbReference type="SAM" id="MobiDB-lite"/>
    </source>
</evidence>
<feature type="compositionally biased region" description="Basic and acidic residues" evidence="4">
    <location>
        <begin position="520"/>
        <end position="529"/>
    </location>
</feature>
<organism evidence="6 7">
    <name type="scientific">Fimbriiglobus ruber</name>
    <dbReference type="NCBI Taxonomy" id="1908690"/>
    <lineage>
        <taxon>Bacteria</taxon>
        <taxon>Pseudomonadati</taxon>
        <taxon>Planctomycetota</taxon>
        <taxon>Planctomycetia</taxon>
        <taxon>Gemmatales</taxon>
        <taxon>Gemmataceae</taxon>
        <taxon>Fimbriiglobus</taxon>
    </lineage>
</organism>
<feature type="region of interest" description="Disordered" evidence="4">
    <location>
        <begin position="489"/>
        <end position="531"/>
    </location>
</feature>
<comment type="caution">
    <text evidence="6">The sequence shown here is derived from an EMBL/GenBank/DDBJ whole genome shotgun (WGS) entry which is preliminary data.</text>
</comment>
<evidence type="ECO:0000256" key="1">
    <source>
        <dbReference type="ARBA" id="ARBA00008857"/>
    </source>
</evidence>
<keyword evidence="3" id="KW-0233">DNA recombination</keyword>
<dbReference type="EMBL" id="NIDE01000007">
    <property type="protein sequence ID" value="OWK41016.1"/>
    <property type="molecule type" value="Genomic_DNA"/>
</dbReference>
<feature type="region of interest" description="Disordered" evidence="4">
    <location>
        <begin position="648"/>
        <end position="668"/>
    </location>
</feature>
<keyword evidence="7" id="KW-1185">Reference proteome</keyword>
<evidence type="ECO:0000313" key="6">
    <source>
        <dbReference type="EMBL" id="OWK41016.1"/>
    </source>
</evidence>
<evidence type="ECO:0000259" key="5">
    <source>
        <dbReference type="PROSITE" id="PS51898"/>
    </source>
</evidence>
<proteinExistence type="inferred from homology"/>